<keyword evidence="1" id="KW-1133">Transmembrane helix</keyword>
<sequence length="153" mass="17832">MEEKSTFEEFEKIYQPNARRKLLPVWIKIFIWIFIVMGTIAVFLPLKGLMFSDHTNLSIYGIESTQMYSPAGIFVISLIVFKGIVAYGLWFEQEWAVKAAIADAGLGIAICVIMMFFIPFTVDHISFTIRLELIPLYFYFKKMRQIQNIWEAI</sequence>
<accession>A0ABU0TH71</accession>
<gene>
    <name evidence="2" type="ORF">QE404_001545</name>
</gene>
<dbReference type="EMBL" id="JAUTAL010000001">
    <property type="protein sequence ID" value="MDQ1096398.1"/>
    <property type="molecule type" value="Genomic_DNA"/>
</dbReference>
<feature type="transmembrane region" description="Helical" evidence="1">
    <location>
        <begin position="71"/>
        <end position="90"/>
    </location>
</feature>
<feature type="transmembrane region" description="Helical" evidence="1">
    <location>
        <begin position="97"/>
        <end position="118"/>
    </location>
</feature>
<feature type="transmembrane region" description="Helical" evidence="1">
    <location>
        <begin position="29"/>
        <end position="51"/>
    </location>
</feature>
<keyword evidence="1" id="KW-0472">Membrane</keyword>
<proteinExistence type="predicted"/>
<organism evidence="2 3">
    <name type="scientific">Chryseobacterium camelliae</name>
    <dbReference type="NCBI Taxonomy" id="1265445"/>
    <lineage>
        <taxon>Bacteria</taxon>
        <taxon>Pseudomonadati</taxon>
        <taxon>Bacteroidota</taxon>
        <taxon>Flavobacteriia</taxon>
        <taxon>Flavobacteriales</taxon>
        <taxon>Weeksellaceae</taxon>
        <taxon>Chryseobacterium group</taxon>
        <taxon>Chryseobacterium</taxon>
    </lineage>
</organism>
<evidence type="ECO:0000256" key="1">
    <source>
        <dbReference type="SAM" id="Phobius"/>
    </source>
</evidence>
<reference evidence="2 3" key="1">
    <citation type="submission" date="2023-07" db="EMBL/GenBank/DDBJ databases">
        <title>Functional and genomic diversity of the sorghum phyllosphere microbiome.</title>
        <authorList>
            <person name="Shade A."/>
        </authorList>
    </citation>
    <scope>NUCLEOTIDE SEQUENCE [LARGE SCALE GENOMIC DNA]</scope>
    <source>
        <strain evidence="2 3">SORGH_AS_1064</strain>
    </source>
</reference>
<evidence type="ECO:0000313" key="3">
    <source>
        <dbReference type="Proteomes" id="UP001225072"/>
    </source>
</evidence>
<name>A0ABU0TH71_9FLAO</name>
<dbReference type="RefSeq" id="WP_307448720.1">
    <property type="nucleotide sequence ID" value="NZ_JAUTAL010000001.1"/>
</dbReference>
<comment type="caution">
    <text evidence="2">The sequence shown here is derived from an EMBL/GenBank/DDBJ whole genome shotgun (WGS) entry which is preliminary data.</text>
</comment>
<keyword evidence="3" id="KW-1185">Reference proteome</keyword>
<protein>
    <submittedName>
        <fullName evidence="2">Magnesium-transporting ATPase (P-type)</fullName>
    </submittedName>
</protein>
<keyword evidence="1" id="KW-0812">Transmembrane</keyword>
<evidence type="ECO:0000313" key="2">
    <source>
        <dbReference type="EMBL" id="MDQ1096398.1"/>
    </source>
</evidence>
<dbReference type="Proteomes" id="UP001225072">
    <property type="component" value="Unassembled WGS sequence"/>
</dbReference>